<dbReference type="Pfam" id="PF04854">
    <property type="entry name" value="DUF624"/>
    <property type="match status" value="1"/>
</dbReference>
<accession>W0FKL3</accession>
<reference evidence="3" key="1">
    <citation type="journal article" date="2013" name="PLoS ONE">
        <title>Metagenomic insights into the carbohydrate-active enzymes carried by the microorganisms adhering to solid digesta in the rumen of cows.</title>
        <authorList>
            <person name="Wang L."/>
            <person name="Hatem A."/>
            <person name="Catalyurek U.V."/>
            <person name="Morrison M."/>
            <person name="Yu Z."/>
        </authorList>
    </citation>
    <scope>NUCLEOTIDE SEQUENCE</scope>
</reference>
<evidence type="ECO:0000256" key="1">
    <source>
        <dbReference type="SAM" id="MobiDB-lite"/>
    </source>
</evidence>
<evidence type="ECO:0000256" key="2">
    <source>
        <dbReference type="SAM" id="Phobius"/>
    </source>
</evidence>
<evidence type="ECO:0008006" key="4">
    <source>
        <dbReference type="Google" id="ProtNLM"/>
    </source>
</evidence>
<protein>
    <recommendedName>
        <fullName evidence="4">Integral membrane protein</fullName>
    </recommendedName>
</protein>
<feature type="transmembrane region" description="Helical" evidence="2">
    <location>
        <begin position="21"/>
        <end position="45"/>
    </location>
</feature>
<keyword evidence="2" id="KW-0472">Membrane</keyword>
<keyword evidence="2" id="KW-1133">Transmembrane helix</keyword>
<dbReference type="EMBL" id="KC246781">
    <property type="protein sequence ID" value="AHF23994.1"/>
    <property type="molecule type" value="Genomic_DNA"/>
</dbReference>
<dbReference type="InterPro" id="IPR006938">
    <property type="entry name" value="DUF624"/>
</dbReference>
<proteinExistence type="predicted"/>
<feature type="transmembrane region" description="Helical" evidence="2">
    <location>
        <begin position="169"/>
        <end position="195"/>
    </location>
</feature>
<feature type="transmembrane region" description="Helical" evidence="2">
    <location>
        <begin position="103"/>
        <end position="128"/>
    </location>
</feature>
<feature type="transmembrane region" description="Helical" evidence="2">
    <location>
        <begin position="140"/>
        <end position="163"/>
    </location>
</feature>
<dbReference type="AlphaFoldDB" id="W0FKL3"/>
<feature type="transmembrane region" description="Helical" evidence="2">
    <location>
        <begin position="76"/>
        <end position="97"/>
    </location>
</feature>
<feature type="compositionally biased region" description="Basic and acidic residues" evidence="1">
    <location>
        <begin position="219"/>
        <end position="230"/>
    </location>
</feature>
<organism evidence="3">
    <name type="scientific">uncultured bacterium Contig16</name>
    <dbReference type="NCBI Taxonomy" id="1393468"/>
    <lineage>
        <taxon>Bacteria</taxon>
        <taxon>environmental samples</taxon>
    </lineage>
</organism>
<name>W0FKL3_9BACT</name>
<sequence>MKQLFAPDSKLMIFLGIVKDLMLLGLIFIVTALPVVTFGAAMTALQYTALKMARDEESGVFRDYFRSFRLNLRQSTAIWTVYLVFLTLTGWSIFVYFANPGEFPVWLLFVLIGVACLLLMFLICTFAIQSKFDNPIRKTIRYGLIMAFSNLFRSILMLILYLVPAFLGWYFYEILPLTLIFGFSLPAYVSARWIYGKRFLEMENKILAKTGTAEPGADQEDRAEQGAEQS</sequence>
<feature type="region of interest" description="Disordered" evidence="1">
    <location>
        <begin position="211"/>
        <end position="230"/>
    </location>
</feature>
<evidence type="ECO:0000313" key="3">
    <source>
        <dbReference type="EMBL" id="AHF23994.1"/>
    </source>
</evidence>
<keyword evidence="2" id="KW-0812">Transmembrane</keyword>